<dbReference type="PANTHER" id="PTHR12901:SF10">
    <property type="entry name" value="COENZYME Q-BINDING PROTEIN COQ10, MITOCHONDRIAL"/>
    <property type="match status" value="1"/>
</dbReference>
<dbReference type="InterPro" id="IPR044996">
    <property type="entry name" value="COQ10-like"/>
</dbReference>
<keyword evidence="5" id="KW-1185">Reference proteome</keyword>
<comment type="similarity">
    <text evidence="1">Belongs to the ribosome association toxin RatA family.</text>
</comment>
<dbReference type="InterPro" id="IPR005031">
    <property type="entry name" value="COQ10_START"/>
</dbReference>
<evidence type="ECO:0000256" key="2">
    <source>
        <dbReference type="ARBA" id="ARBA00022649"/>
    </source>
</evidence>
<dbReference type="Gene3D" id="3.30.530.20">
    <property type="match status" value="1"/>
</dbReference>
<dbReference type="SUPFAM" id="SSF55961">
    <property type="entry name" value="Bet v1-like"/>
    <property type="match status" value="1"/>
</dbReference>
<dbReference type="Proteomes" id="UP001202831">
    <property type="component" value="Unassembled WGS sequence"/>
</dbReference>
<dbReference type="CDD" id="cd07813">
    <property type="entry name" value="COQ10p_like"/>
    <property type="match status" value="1"/>
</dbReference>
<dbReference type="Pfam" id="PF03364">
    <property type="entry name" value="Polyketide_cyc"/>
    <property type="match status" value="1"/>
</dbReference>
<sequence length="144" mass="16107">MPKISRSVLVRFSARQMYDLVNDVESYKEFLPGCVGGKVLEFDGTSMLASVDVSKAGISKTFTTRNQLVPGKRIELNLENGPFKHLKGEWVFTELTEDACKVEFELDFEFSSTLVAMAFGKVFQELVGSMVSAFTERAKVIYAK</sequence>
<dbReference type="InterPro" id="IPR023393">
    <property type="entry name" value="START-like_dom_sf"/>
</dbReference>
<dbReference type="RefSeq" id="WP_115137825.1">
    <property type="nucleotide sequence ID" value="NZ_JAKIKT010000007.1"/>
</dbReference>
<organism evidence="4 5">
    <name type="scientific">Shewanella corallii</name>
    <dbReference type="NCBI Taxonomy" id="560080"/>
    <lineage>
        <taxon>Bacteria</taxon>
        <taxon>Pseudomonadati</taxon>
        <taxon>Pseudomonadota</taxon>
        <taxon>Gammaproteobacteria</taxon>
        <taxon>Alteromonadales</taxon>
        <taxon>Shewanellaceae</taxon>
        <taxon>Shewanella</taxon>
    </lineage>
</organism>
<reference evidence="4 5" key="1">
    <citation type="submission" date="2022-01" db="EMBL/GenBank/DDBJ databases">
        <title>Whole genome-based taxonomy of the Shewanellaceae.</title>
        <authorList>
            <person name="Martin-Rodriguez A.J."/>
        </authorList>
    </citation>
    <scope>NUCLEOTIDE SEQUENCE [LARGE SCALE GENOMIC DNA]</scope>
    <source>
        <strain evidence="4 5">DSM 21332</strain>
    </source>
</reference>
<accession>A0ABT0NAN3</accession>
<name>A0ABT0NAN3_9GAMM</name>
<feature type="domain" description="Coenzyme Q-binding protein COQ10 START" evidence="3">
    <location>
        <begin position="12"/>
        <end position="135"/>
    </location>
</feature>
<dbReference type="PANTHER" id="PTHR12901">
    <property type="entry name" value="SPERM PROTEIN HOMOLOG"/>
    <property type="match status" value="1"/>
</dbReference>
<comment type="caution">
    <text evidence="4">The sequence shown here is derived from an EMBL/GenBank/DDBJ whole genome shotgun (WGS) entry which is preliminary data.</text>
</comment>
<keyword evidence="2" id="KW-1277">Toxin-antitoxin system</keyword>
<proteinExistence type="inferred from homology"/>
<protein>
    <submittedName>
        <fullName evidence="4">SRPBCC family protein</fullName>
    </submittedName>
</protein>
<dbReference type="EMBL" id="JAKIKT010000007">
    <property type="protein sequence ID" value="MCL2915420.1"/>
    <property type="molecule type" value="Genomic_DNA"/>
</dbReference>
<evidence type="ECO:0000313" key="4">
    <source>
        <dbReference type="EMBL" id="MCL2915420.1"/>
    </source>
</evidence>
<evidence type="ECO:0000259" key="3">
    <source>
        <dbReference type="Pfam" id="PF03364"/>
    </source>
</evidence>
<gene>
    <name evidence="4" type="ORF">L2725_16830</name>
</gene>
<evidence type="ECO:0000313" key="5">
    <source>
        <dbReference type="Proteomes" id="UP001202831"/>
    </source>
</evidence>
<evidence type="ECO:0000256" key="1">
    <source>
        <dbReference type="ARBA" id="ARBA00008918"/>
    </source>
</evidence>